<dbReference type="SUPFAM" id="SSF54523">
    <property type="entry name" value="Pili subunits"/>
    <property type="match status" value="1"/>
</dbReference>
<feature type="transmembrane region" description="Helical" evidence="2">
    <location>
        <begin position="6"/>
        <end position="26"/>
    </location>
</feature>
<protein>
    <submittedName>
        <fullName evidence="3">Type IV pilus biogenesis protein PilE</fullName>
    </submittedName>
</protein>
<dbReference type="InterPro" id="IPR012902">
    <property type="entry name" value="N_methyl_site"/>
</dbReference>
<name>B8CSB3_SHEPW</name>
<dbReference type="InterPro" id="IPR045584">
    <property type="entry name" value="Pilin-like"/>
</dbReference>
<dbReference type="GO" id="GO:0043683">
    <property type="term" value="P:type IV pilus assembly"/>
    <property type="evidence" value="ECO:0007669"/>
    <property type="project" value="InterPro"/>
</dbReference>
<dbReference type="PRINTS" id="PR00813">
    <property type="entry name" value="BCTERIALGSPG"/>
</dbReference>
<dbReference type="eggNOG" id="COG4968">
    <property type="taxonomic scope" value="Bacteria"/>
</dbReference>
<proteinExistence type="predicted"/>
<dbReference type="GO" id="GO:0015628">
    <property type="term" value="P:protein secretion by the type II secretion system"/>
    <property type="evidence" value="ECO:0007669"/>
    <property type="project" value="InterPro"/>
</dbReference>
<keyword evidence="2" id="KW-0812">Transmembrane</keyword>
<evidence type="ECO:0000313" key="4">
    <source>
        <dbReference type="Proteomes" id="UP000000753"/>
    </source>
</evidence>
<keyword evidence="1" id="KW-0488">Methylation</keyword>
<organism evidence="3 4">
    <name type="scientific">Shewanella piezotolerans (strain WP3 / JCM 13877)</name>
    <dbReference type="NCBI Taxonomy" id="225849"/>
    <lineage>
        <taxon>Bacteria</taxon>
        <taxon>Pseudomonadati</taxon>
        <taxon>Pseudomonadota</taxon>
        <taxon>Gammaproteobacteria</taxon>
        <taxon>Alteromonadales</taxon>
        <taxon>Shewanellaceae</taxon>
        <taxon>Shewanella</taxon>
    </lineage>
</organism>
<dbReference type="KEGG" id="swp:swp_3719"/>
<reference evidence="3 4" key="1">
    <citation type="journal article" date="2008" name="PLoS ONE">
        <title>Environmental adaptation: genomic analysis of the piezotolerant and psychrotolerant deep-sea iron reducing bacterium Shewanella piezotolerans WP3.</title>
        <authorList>
            <person name="Wang F."/>
            <person name="Wang J."/>
            <person name="Jian H."/>
            <person name="Zhang B."/>
            <person name="Li S."/>
            <person name="Wang F."/>
            <person name="Zeng X."/>
            <person name="Gao L."/>
            <person name="Bartlett D.H."/>
            <person name="Yu J."/>
            <person name="Hu S."/>
            <person name="Xiao X."/>
        </authorList>
    </citation>
    <scope>NUCLEOTIDE SEQUENCE [LARGE SCALE GENOMIC DNA]</scope>
    <source>
        <strain evidence="4">WP3 / JCM 13877</strain>
    </source>
</reference>
<dbReference type="NCBIfam" id="TIGR02532">
    <property type="entry name" value="IV_pilin_GFxxxE"/>
    <property type="match status" value="1"/>
</dbReference>
<keyword evidence="2" id="KW-1133">Transmembrane helix</keyword>
<dbReference type="InterPro" id="IPR000983">
    <property type="entry name" value="Bac_GSPG_pilin"/>
</dbReference>
<dbReference type="Gene3D" id="3.30.700.10">
    <property type="entry name" value="Glycoprotein, Type 4 Pilin"/>
    <property type="match status" value="1"/>
</dbReference>
<dbReference type="Pfam" id="PF16732">
    <property type="entry name" value="ComP_DUS"/>
    <property type="match status" value="1"/>
</dbReference>
<dbReference type="GO" id="GO:0015627">
    <property type="term" value="C:type II protein secretion system complex"/>
    <property type="evidence" value="ECO:0007669"/>
    <property type="project" value="InterPro"/>
</dbReference>
<sequence>MGFTLIEVMIVVAVIGILSTIAYPSYIDYVAKGVRAEGLTVLTDAANRQEQFYLDNRSYTSNMVSLGYGKNPFVSESGYYNVAATTSGTGSFTLKATAQGEQASRDSACKVIEITETGAKSPIGCW</sequence>
<dbReference type="InterPro" id="IPR031982">
    <property type="entry name" value="PilE-like"/>
</dbReference>
<evidence type="ECO:0000313" key="3">
    <source>
        <dbReference type="EMBL" id="ACJ30403.1"/>
    </source>
</evidence>
<evidence type="ECO:0000256" key="1">
    <source>
        <dbReference type="ARBA" id="ARBA00022481"/>
    </source>
</evidence>
<keyword evidence="2" id="KW-0472">Membrane</keyword>
<gene>
    <name evidence="3" type="ordered locus">swp_3719</name>
</gene>
<accession>B8CSB3</accession>
<dbReference type="AlphaFoldDB" id="B8CSB3"/>
<evidence type="ECO:0000256" key="2">
    <source>
        <dbReference type="SAM" id="Phobius"/>
    </source>
</evidence>
<dbReference type="Pfam" id="PF07963">
    <property type="entry name" value="N_methyl"/>
    <property type="match status" value="1"/>
</dbReference>
<dbReference type="EMBL" id="CP000472">
    <property type="protein sequence ID" value="ACJ30403.1"/>
    <property type="molecule type" value="Genomic_DNA"/>
</dbReference>
<dbReference type="HOGENOM" id="CLU_091705_6_0_6"/>
<dbReference type="Proteomes" id="UP000000753">
    <property type="component" value="Chromosome"/>
</dbReference>
<dbReference type="STRING" id="225849.swp_3719"/>
<keyword evidence="4" id="KW-1185">Reference proteome</keyword>